<dbReference type="EMBL" id="VOXD01000038">
    <property type="protein sequence ID" value="TXF86691.1"/>
    <property type="molecule type" value="Genomic_DNA"/>
</dbReference>
<keyword evidence="6" id="KW-1185">Reference proteome</keyword>
<comment type="catalytic activity">
    <reaction evidence="4">
        <text>The enzyme specifically hydrolyzes (1-&gt;4)-beta-D-galactosidic linkages in type I arabinogalactans.</text>
        <dbReference type="EC" id="3.2.1.89"/>
    </reaction>
</comment>
<dbReference type="Gene3D" id="3.20.20.80">
    <property type="entry name" value="Glycosidases"/>
    <property type="match status" value="1"/>
</dbReference>
<evidence type="ECO:0000256" key="1">
    <source>
        <dbReference type="ARBA" id="ARBA00010687"/>
    </source>
</evidence>
<dbReference type="SUPFAM" id="SSF51445">
    <property type="entry name" value="(Trans)glycosidases"/>
    <property type="match status" value="1"/>
</dbReference>
<evidence type="ECO:0000256" key="2">
    <source>
        <dbReference type="ARBA" id="ARBA00022801"/>
    </source>
</evidence>
<comment type="similarity">
    <text evidence="1 4">Belongs to the glycosyl hydrolase 53 family.</text>
</comment>
<comment type="caution">
    <text evidence="5">The sequence shown here is derived from an EMBL/GenBank/DDBJ whole genome shotgun (WGS) entry which is preliminary data.</text>
</comment>
<dbReference type="GO" id="GO:0015926">
    <property type="term" value="F:glucosidase activity"/>
    <property type="evidence" value="ECO:0007669"/>
    <property type="project" value="InterPro"/>
</dbReference>
<dbReference type="InterPro" id="IPR011683">
    <property type="entry name" value="Glyco_hydro_53"/>
</dbReference>
<protein>
    <recommendedName>
        <fullName evidence="4">Arabinogalactan endo-beta-1,4-galactanase</fullName>
        <ecNumber evidence="4">3.2.1.89</ecNumber>
    </recommendedName>
</protein>
<proteinExistence type="inferred from homology"/>
<evidence type="ECO:0000256" key="3">
    <source>
        <dbReference type="ARBA" id="ARBA00023295"/>
    </source>
</evidence>
<dbReference type="EC" id="3.2.1.89" evidence="4"/>
<dbReference type="RefSeq" id="WP_147932372.1">
    <property type="nucleotide sequence ID" value="NZ_VOXD01000038.1"/>
</dbReference>
<dbReference type="GO" id="GO:0045490">
    <property type="term" value="P:pectin catabolic process"/>
    <property type="evidence" value="ECO:0007669"/>
    <property type="project" value="TreeGrafter"/>
</dbReference>
<reference evidence="5 6" key="1">
    <citation type="submission" date="2019-08" db="EMBL/GenBank/DDBJ databases">
        <title>Lewinella sp. strain SSH13 Genome sequencing and assembly.</title>
        <authorList>
            <person name="Kim I."/>
        </authorList>
    </citation>
    <scope>NUCLEOTIDE SEQUENCE [LARGE SCALE GENOMIC DNA]</scope>
    <source>
        <strain evidence="5 6">SSH13</strain>
    </source>
</reference>
<keyword evidence="3 4" id="KW-0326">Glycosidase</keyword>
<gene>
    <name evidence="5" type="ORF">FUA23_19105</name>
</gene>
<dbReference type="OrthoDB" id="9768786at2"/>
<sequence>MMSPTIRINLLLVLILCGATVRAQPGFYLGADLSYVNEMEDCGVRYEAGGLEEDPYTIFADAGANLVRLRIWHNPRWYDDLNDGNRYGDLADVKRSIARAKASGMSVLLDFHLSDTWTDPSRQIVPAAWAGVTDNLSVLEDSLYNYIHATLLNLNAGNLMPEMVQIGNETNKGILQSAEDDAAGWALDWPRNAALFNRAIAAVRDVEVETGKNIGIAIHIAGPTNAGWLLEGFEEHGVTDFDVIGLSYYWAWHQPTTIGDAGDIVERLKADYPGKEVMIFETGYIWTTESNDTANNIISSVQPGYAPASPNNQKRWLVDLTQEMIRRGAAGVIYWEPAWVSSPCRTQWGQGSHQEHAAFFDFTNNVLPDGGMGFYAYNYDGLVSHAELPAGEPPVSVLVSPGGRALEVTFAAGLADQRARLQLVDLSGRVMLRYPLGTRGAGYESVPLPELPAGVYVVKIDGWPGNSFAARVLLLQE</sequence>
<dbReference type="PANTHER" id="PTHR34983:SF2">
    <property type="entry name" value="ENDO-BETA-1,4-GALACTANASE"/>
    <property type="match status" value="1"/>
</dbReference>
<dbReference type="GO" id="GO:0031218">
    <property type="term" value="F:arabinogalactan endo-1,4-beta-galactosidase activity"/>
    <property type="evidence" value="ECO:0007669"/>
    <property type="project" value="UniProtKB-EC"/>
</dbReference>
<dbReference type="Proteomes" id="UP000321907">
    <property type="component" value="Unassembled WGS sequence"/>
</dbReference>
<dbReference type="Pfam" id="PF07745">
    <property type="entry name" value="Glyco_hydro_53"/>
    <property type="match status" value="1"/>
</dbReference>
<accession>A0A5C7F7Q2</accession>
<keyword evidence="2 4" id="KW-0378">Hydrolase</keyword>
<name>A0A5C7F7Q2_9BACT</name>
<evidence type="ECO:0000313" key="6">
    <source>
        <dbReference type="Proteomes" id="UP000321907"/>
    </source>
</evidence>
<dbReference type="InterPro" id="IPR017853">
    <property type="entry name" value="GH"/>
</dbReference>
<evidence type="ECO:0000313" key="5">
    <source>
        <dbReference type="EMBL" id="TXF86691.1"/>
    </source>
</evidence>
<dbReference type="AlphaFoldDB" id="A0A5C7F7Q2"/>
<dbReference type="PANTHER" id="PTHR34983">
    <property type="entry name" value="ARABINOGALACTAN ENDO-BETA-1,4-GALACTANASE A"/>
    <property type="match status" value="1"/>
</dbReference>
<evidence type="ECO:0000256" key="4">
    <source>
        <dbReference type="RuleBase" id="RU361192"/>
    </source>
</evidence>
<organism evidence="5 6">
    <name type="scientific">Neolewinella aurantiaca</name>
    <dbReference type="NCBI Taxonomy" id="2602767"/>
    <lineage>
        <taxon>Bacteria</taxon>
        <taxon>Pseudomonadati</taxon>
        <taxon>Bacteroidota</taxon>
        <taxon>Saprospiria</taxon>
        <taxon>Saprospirales</taxon>
        <taxon>Lewinellaceae</taxon>
        <taxon>Neolewinella</taxon>
    </lineage>
</organism>